<evidence type="ECO:0000313" key="2">
    <source>
        <dbReference type="EMBL" id="TKB03397.1"/>
    </source>
</evidence>
<reference evidence="2 3" key="1">
    <citation type="submission" date="2019-04" db="EMBL/GenBank/DDBJ databases">
        <title>Alteromonas portus sp. nov., an alginate lyase-excreting marine bacterium.</title>
        <authorList>
            <person name="Huang H."/>
            <person name="Mo K."/>
            <person name="Bao S."/>
        </authorList>
    </citation>
    <scope>NUCLEOTIDE SEQUENCE [LARGE SCALE GENOMIC DNA]</scope>
    <source>
        <strain evidence="2 3">HB161718</strain>
    </source>
</reference>
<dbReference type="EMBL" id="SWCO01000005">
    <property type="protein sequence ID" value="TKB03397.1"/>
    <property type="molecule type" value="Genomic_DNA"/>
</dbReference>
<comment type="caution">
    <text evidence="2">The sequence shown here is derived from an EMBL/GenBank/DDBJ whole genome shotgun (WGS) entry which is preliminary data.</text>
</comment>
<dbReference type="OrthoDB" id="6336164at2"/>
<evidence type="ECO:0000256" key="1">
    <source>
        <dbReference type="SAM" id="MobiDB-lite"/>
    </source>
</evidence>
<feature type="region of interest" description="Disordered" evidence="1">
    <location>
        <begin position="68"/>
        <end position="105"/>
    </location>
</feature>
<dbReference type="Proteomes" id="UP000305471">
    <property type="component" value="Unassembled WGS sequence"/>
</dbReference>
<dbReference type="RefSeq" id="WP_136782091.1">
    <property type="nucleotide sequence ID" value="NZ_SWCO01000005.1"/>
</dbReference>
<accession>A0A4U0ZFI0</accession>
<proteinExistence type="predicted"/>
<organism evidence="2 3">
    <name type="scientific">Alteromonas portus</name>
    <dbReference type="NCBI Taxonomy" id="2565549"/>
    <lineage>
        <taxon>Bacteria</taxon>
        <taxon>Pseudomonadati</taxon>
        <taxon>Pseudomonadota</taxon>
        <taxon>Gammaproteobacteria</taxon>
        <taxon>Alteromonadales</taxon>
        <taxon>Alteromonadaceae</taxon>
        <taxon>Alteromonas/Salinimonas group</taxon>
        <taxon>Alteromonas</taxon>
    </lineage>
</organism>
<keyword evidence="3" id="KW-1185">Reference proteome</keyword>
<evidence type="ECO:0000313" key="3">
    <source>
        <dbReference type="Proteomes" id="UP000305471"/>
    </source>
</evidence>
<name>A0A4U0ZFI0_9ALTE</name>
<dbReference type="AlphaFoldDB" id="A0A4U0ZFI0"/>
<gene>
    <name evidence="2" type="ORF">E5672_10175</name>
</gene>
<protein>
    <submittedName>
        <fullName evidence="2">Uncharacterized protein</fullName>
    </submittedName>
</protein>
<sequence length="105" mass="12302">MEEALDFLLSPNCRDYEYDVEQAKEKLANDNFNSTEVIIQSFAKRFKNYDRERLLLIVELAFNEGWESAKKSKKRTGSPRKEALNQSDLYNRLLPLPGENQLDNE</sequence>